<dbReference type="InterPro" id="IPR036691">
    <property type="entry name" value="Endo/exonu/phosph_ase_sf"/>
</dbReference>
<keyword evidence="2" id="KW-1185">Reference proteome</keyword>
<dbReference type="OMA" id="PLETWTI"/>
<dbReference type="EMBL" id="EQ962658">
    <property type="protein sequence ID" value="EED14176.1"/>
    <property type="molecule type" value="Genomic_DNA"/>
</dbReference>
<dbReference type="AlphaFoldDB" id="B8MNT7"/>
<feature type="non-terminal residue" evidence="1">
    <location>
        <position position="182"/>
    </location>
</feature>
<dbReference type="InParanoid" id="B8MNT7"/>
<name>B8MNT7_TALSN</name>
<dbReference type="GeneID" id="8103167"/>
<gene>
    <name evidence="1" type="ORF">TSTA_103950</name>
</gene>
<evidence type="ECO:0000313" key="1">
    <source>
        <dbReference type="EMBL" id="EED14176.1"/>
    </source>
</evidence>
<dbReference type="STRING" id="441959.B8MNT7"/>
<sequence>PSHRSASERGAMIVLQHNCACTGAVVHTALEAALQAGAGMACLQEPPVRGKYQISHPGFLLYWPEGPREHARVVTAIRRDLVRDLVVEARTDLANHPYFMVVDVLEQGRRTRIVNCYDNWLGARHTYLGESLLTRRALSDLDWGPILEGRCLVLGDFNAHSPMWNTPIDQRVNARSLEDLIM</sequence>
<organism evidence="1 2">
    <name type="scientific">Talaromyces stipitatus (strain ATCC 10500 / CBS 375.48 / QM 6759 / NRRL 1006)</name>
    <name type="common">Penicillium stipitatum</name>
    <dbReference type="NCBI Taxonomy" id="441959"/>
    <lineage>
        <taxon>Eukaryota</taxon>
        <taxon>Fungi</taxon>
        <taxon>Dikarya</taxon>
        <taxon>Ascomycota</taxon>
        <taxon>Pezizomycotina</taxon>
        <taxon>Eurotiomycetes</taxon>
        <taxon>Eurotiomycetidae</taxon>
        <taxon>Eurotiales</taxon>
        <taxon>Trichocomaceae</taxon>
        <taxon>Talaromyces</taxon>
        <taxon>Talaromyces sect. Talaromyces</taxon>
    </lineage>
</organism>
<proteinExistence type="predicted"/>
<protein>
    <recommendedName>
        <fullName evidence="3">Endonuclease/exonuclease/phosphatase domain-containing protein</fullName>
    </recommendedName>
</protein>
<dbReference type="Proteomes" id="UP000001745">
    <property type="component" value="Unassembled WGS sequence"/>
</dbReference>
<dbReference type="RefSeq" id="XP_002486414.1">
    <property type="nucleotide sequence ID" value="XM_002486369.1"/>
</dbReference>
<evidence type="ECO:0008006" key="3">
    <source>
        <dbReference type="Google" id="ProtNLM"/>
    </source>
</evidence>
<reference evidence="2" key="1">
    <citation type="journal article" date="2015" name="Genome Announc.">
        <title>Genome sequence of the AIDS-associated pathogen Penicillium marneffei (ATCC18224) and its near taxonomic relative Talaromyces stipitatus (ATCC10500).</title>
        <authorList>
            <person name="Nierman W.C."/>
            <person name="Fedorova-Abrams N.D."/>
            <person name="Andrianopoulos A."/>
        </authorList>
    </citation>
    <scope>NUCLEOTIDE SEQUENCE [LARGE SCALE GENOMIC DNA]</scope>
    <source>
        <strain evidence="2">ATCC 10500 / CBS 375.48 / QM 6759 / NRRL 1006</strain>
    </source>
</reference>
<accession>B8MNT7</accession>
<feature type="non-terminal residue" evidence="1">
    <location>
        <position position="1"/>
    </location>
</feature>
<dbReference type="Gene3D" id="3.60.10.10">
    <property type="entry name" value="Endonuclease/exonuclease/phosphatase"/>
    <property type="match status" value="1"/>
</dbReference>
<dbReference type="VEuPathDB" id="FungiDB:TSTA_103950"/>
<dbReference type="HOGENOM" id="CLU_098703_0_0_1"/>
<dbReference type="OrthoDB" id="4509690at2759"/>
<dbReference type="PhylomeDB" id="B8MNT7"/>
<dbReference type="SUPFAM" id="SSF56219">
    <property type="entry name" value="DNase I-like"/>
    <property type="match status" value="1"/>
</dbReference>
<evidence type="ECO:0000313" key="2">
    <source>
        <dbReference type="Proteomes" id="UP000001745"/>
    </source>
</evidence>